<dbReference type="Proteomes" id="UP000094112">
    <property type="component" value="Unassembled WGS sequence"/>
</dbReference>
<comment type="similarity">
    <text evidence="7">Belongs to the fluoride channel Fluc/FEX (TC 1.A.43) family.</text>
</comment>
<name>A0A1E3NZ29_WICAA</name>
<dbReference type="InterPro" id="IPR003691">
    <property type="entry name" value="FluC"/>
</dbReference>
<dbReference type="PANTHER" id="PTHR28259">
    <property type="entry name" value="FLUORIDE EXPORT PROTEIN 1-RELATED"/>
    <property type="match status" value="1"/>
</dbReference>
<dbReference type="AlphaFoldDB" id="A0A1E3NZ29"/>
<evidence type="ECO:0000256" key="2">
    <source>
        <dbReference type="ARBA" id="ARBA00004651"/>
    </source>
</evidence>
<dbReference type="GO" id="GO:0005886">
    <property type="term" value="C:plasma membrane"/>
    <property type="evidence" value="ECO:0007669"/>
    <property type="project" value="UniProtKB-SubCell"/>
</dbReference>
<feature type="transmembrane region" description="Helical" evidence="9">
    <location>
        <begin position="29"/>
        <end position="46"/>
    </location>
</feature>
<evidence type="ECO:0000313" key="10">
    <source>
        <dbReference type="EMBL" id="ODQ57962.1"/>
    </source>
</evidence>
<evidence type="ECO:0000256" key="8">
    <source>
        <dbReference type="ARBA" id="ARBA00035585"/>
    </source>
</evidence>
<comment type="function">
    <text evidence="1">Fluoride channel required for the rapid expulsion of cytoplasmic fluoride.</text>
</comment>
<feature type="transmembrane region" description="Helical" evidence="9">
    <location>
        <begin position="58"/>
        <end position="79"/>
    </location>
</feature>
<feature type="transmembrane region" description="Helical" evidence="9">
    <location>
        <begin position="180"/>
        <end position="198"/>
    </location>
</feature>
<keyword evidence="5 9" id="KW-1133">Transmembrane helix</keyword>
<feature type="transmembrane region" description="Helical" evidence="9">
    <location>
        <begin position="233"/>
        <end position="253"/>
    </location>
</feature>
<dbReference type="EMBL" id="KV454212">
    <property type="protein sequence ID" value="ODQ57962.1"/>
    <property type="molecule type" value="Genomic_DNA"/>
</dbReference>
<comment type="catalytic activity">
    <reaction evidence="8">
        <text>fluoride(in) = fluoride(out)</text>
        <dbReference type="Rhea" id="RHEA:76159"/>
        <dbReference type="ChEBI" id="CHEBI:17051"/>
    </reaction>
    <physiologicalReaction direction="left-to-right" evidence="8">
        <dbReference type="Rhea" id="RHEA:76160"/>
    </physiologicalReaction>
</comment>
<feature type="transmembrane region" description="Helical" evidence="9">
    <location>
        <begin position="204"/>
        <end position="221"/>
    </location>
</feature>
<protein>
    <submittedName>
        <fullName evidence="10">Uncharacterized protein</fullName>
    </submittedName>
</protein>
<reference evidence="10 11" key="1">
    <citation type="journal article" date="2016" name="Proc. Natl. Acad. Sci. U.S.A.">
        <title>Comparative genomics of biotechnologically important yeasts.</title>
        <authorList>
            <person name="Riley R."/>
            <person name="Haridas S."/>
            <person name="Wolfe K.H."/>
            <person name="Lopes M.R."/>
            <person name="Hittinger C.T."/>
            <person name="Goeker M."/>
            <person name="Salamov A.A."/>
            <person name="Wisecaver J.H."/>
            <person name="Long T.M."/>
            <person name="Calvey C.H."/>
            <person name="Aerts A.L."/>
            <person name="Barry K.W."/>
            <person name="Choi C."/>
            <person name="Clum A."/>
            <person name="Coughlan A.Y."/>
            <person name="Deshpande S."/>
            <person name="Douglass A.P."/>
            <person name="Hanson S.J."/>
            <person name="Klenk H.-P."/>
            <person name="LaButti K.M."/>
            <person name="Lapidus A."/>
            <person name="Lindquist E.A."/>
            <person name="Lipzen A.M."/>
            <person name="Meier-Kolthoff J.P."/>
            <person name="Ohm R.A."/>
            <person name="Otillar R.P."/>
            <person name="Pangilinan J.L."/>
            <person name="Peng Y."/>
            <person name="Rokas A."/>
            <person name="Rosa C.A."/>
            <person name="Scheuner C."/>
            <person name="Sibirny A.A."/>
            <person name="Slot J.C."/>
            <person name="Stielow J.B."/>
            <person name="Sun H."/>
            <person name="Kurtzman C.P."/>
            <person name="Blackwell M."/>
            <person name="Grigoriev I.V."/>
            <person name="Jeffries T.W."/>
        </authorList>
    </citation>
    <scope>NUCLEOTIDE SEQUENCE [LARGE SCALE GENOMIC DNA]</scope>
    <source>
        <strain evidence="11">ATCC 58044 / CBS 1984 / NCYC 433 / NRRL Y-366-8</strain>
    </source>
</reference>
<dbReference type="GeneID" id="30203087"/>
<evidence type="ECO:0000313" key="11">
    <source>
        <dbReference type="Proteomes" id="UP000094112"/>
    </source>
</evidence>
<keyword evidence="4 9" id="KW-0812">Transmembrane</keyword>
<organism evidence="10 11">
    <name type="scientific">Wickerhamomyces anomalus (strain ATCC 58044 / CBS 1984 / NCYC 433 / NRRL Y-366-8)</name>
    <name type="common">Yeast</name>
    <name type="synonym">Hansenula anomala</name>
    <dbReference type="NCBI Taxonomy" id="683960"/>
    <lineage>
        <taxon>Eukaryota</taxon>
        <taxon>Fungi</taxon>
        <taxon>Dikarya</taxon>
        <taxon>Ascomycota</taxon>
        <taxon>Saccharomycotina</taxon>
        <taxon>Saccharomycetes</taxon>
        <taxon>Phaffomycetales</taxon>
        <taxon>Wickerhamomycetaceae</taxon>
        <taxon>Wickerhamomyces</taxon>
    </lineage>
</organism>
<dbReference type="RefSeq" id="XP_019037169.1">
    <property type="nucleotide sequence ID" value="XM_019185841.1"/>
</dbReference>
<feature type="transmembrane region" description="Helical" evidence="9">
    <location>
        <begin position="135"/>
        <end position="159"/>
    </location>
</feature>
<dbReference type="Pfam" id="PF02537">
    <property type="entry name" value="CRCB"/>
    <property type="match status" value="2"/>
</dbReference>
<gene>
    <name evidence="10" type="ORF">WICANDRAFT_85126</name>
</gene>
<dbReference type="STRING" id="683960.A0A1E3NZ29"/>
<evidence type="ECO:0000256" key="1">
    <source>
        <dbReference type="ARBA" id="ARBA00002598"/>
    </source>
</evidence>
<comment type="subcellular location">
    <subcellularLocation>
        <location evidence="2">Cell membrane</location>
        <topology evidence="2">Multi-pass membrane protein</topology>
    </subcellularLocation>
</comment>
<evidence type="ECO:0000256" key="3">
    <source>
        <dbReference type="ARBA" id="ARBA00022475"/>
    </source>
</evidence>
<feature type="transmembrane region" description="Helical" evidence="9">
    <location>
        <begin position="91"/>
        <end position="115"/>
    </location>
</feature>
<proteinExistence type="inferred from homology"/>
<keyword evidence="11" id="KW-1185">Reference proteome</keyword>
<evidence type="ECO:0000256" key="4">
    <source>
        <dbReference type="ARBA" id="ARBA00022692"/>
    </source>
</evidence>
<feature type="transmembrane region" description="Helical" evidence="9">
    <location>
        <begin position="308"/>
        <end position="327"/>
    </location>
</feature>
<evidence type="ECO:0000256" key="6">
    <source>
        <dbReference type="ARBA" id="ARBA00023136"/>
    </source>
</evidence>
<evidence type="ECO:0000256" key="5">
    <source>
        <dbReference type="ARBA" id="ARBA00022989"/>
    </source>
</evidence>
<evidence type="ECO:0000256" key="7">
    <source>
        <dbReference type="ARBA" id="ARBA00035120"/>
    </source>
</evidence>
<dbReference type="PANTHER" id="PTHR28259:SF1">
    <property type="entry name" value="FLUORIDE EXPORT PROTEIN 1-RELATED"/>
    <property type="match status" value="1"/>
</dbReference>
<dbReference type="OrthoDB" id="409792at2759"/>
<evidence type="ECO:0000256" key="9">
    <source>
        <dbReference type="SAM" id="Phobius"/>
    </source>
</evidence>
<keyword evidence="3" id="KW-1003">Cell membrane</keyword>
<keyword evidence="6 9" id="KW-0472">Membrane</keyword>
<sequence>MDFDQLFGIMLESLPNSYTKNSNIVFKEIKLLSILAFFAILGVLARKGLTVLTTYSGAFVGGVIWANFTACVVMGMLIQSQRAWKDYAPKATVALYTGLATGFCGTLSSFSSLILEAFVKSADISIGKYYHYPNGAYGIMECASVFITQMCVSIAGLHFGKHLIKLYDPKIPHMKLIENLAALCGILAWIAVICLIAIRNWRSWTFSCIVAPIGCWTRFYVSKLLNPKFKRFPLGTFTCNVFATLVLAMLNLLSRGKLPNGGRIINSVLACHMIQGLDDGFCGALSTVSTFVVELYTIKSPNSYKYGFVSLAVSYIGMLLILGSYNWTQGLTDPLCS</sequence>
<accession>A0A1E3NZ29</accession>
<dbReference type="GO" id="GO:1903425">
    <property type="term" value="F:fluoride transmembrane transporter activity"/>
    <property type="evidence" value="ECO:0007669"/>
    <property type="project" value="TreeGrafter"/>
</dbReference>